<comment type="similarity">
    <text evidence="1">Belongs to the enoyl-CoA hydratase/isomerase family.</text>
</comment>
<protein>
    <submittedName>
        <fullName evidence="2">Enoyl-CoA hydratase/isomerase</fullName>
    </submittedName>
</protein>
<dbReference type="KEGG" id="dol:Dole_2248"/>
<gene>
    <name evidence="2" type="ordered locus">Dole_2248</name>
</gene>
<dbReference type="PANTHER" id="PTHR43684:SF4">
    <property type="entry name" value="ENOYL-COA HYDRATASE_ISOMERASE FAMILY PROTEIN (AFU_ORTHOLOGUE AFUA_1G01890)"/>
    <property type="match status" value="1"/>
</dbReference>
<dbReference type="OrthoDB" id="5365311at2"/>
<dbReference type="RefSeq" id="WP_012175664.1">
    <property type="nucleotide sequence ID" value="NC_009943.1"/>
</dbReference>
<dbReference type="InterPro" id="IPR029045">
    <property type="entry name" value="ClpP/crotonase-like_dom_sf"/>
</dbReference>
<dbReference type="eggNOG" id="COG1024">
    <property type="taxonomic scope" value="Bacteria"/>
</dbReference>
<reference evidence="2 3" key="1">
    <citation type="submission" date="2007-10" db="EMBL/GenBank/DDBJ databases">
        <title>Complete sequence of Desulfococcus oleovorans Hxd3.</title>
        <authorList>
            <consortium name="US DOE Joint Genome Institute"/>
            <person name="Copeland A."/>
            <person name="Lucas S."/>
            <person name="Lapidus A."/>
            <person name="Barry K."/>
            <person name="Glavina del Rio T."/>
            <person name="Dalin E."/>
            <person name="Tice H."/>
            <person name="Pitluck S."/>
            <person name="Kiss H."/>
            <person name="Brettin T."/>
            <person name="Bruce D."/>
            <person name="Detter J.C."/>
            <person name="Han C."/>
            <person name="Schmutz J."/>
            <person name="Larimer F."/>
            <person name="Land M."/>
            <person name="Hauser L."/>
            <person name="Kyrpides N."/>
            <person name="Kim E."/>
            <person name="Wawrik B."/>
            <person name="Richardson P."/>
        </authorList>
    </citation>
    <scope>NUCLEOTIDE SEQUENCE [LARGE SCALE GENOMIC DNA]</scope>
    <source>
        <strain evidence="3">DSM 6200 / JCM 39069 / Hxd3</strain>
    </source>
</reference>
<dbReference type="EMBL" id="CP000859">
    <property type="protein sequence ID" value="ABW68052.1"/>
    <property type="molecule type" value="Genomic_DNA"/>
</dbReference>
<dbReference type="InterPro" id="IPR051053">
    <property type="entry name" value="ECH/Chromodomain_protein"/>
</dbReference>
<dbReference type="CDD" id="cd06558">
    <property type="entry name" value="crotonase-like"/>
    <property type="match status" value="1"/>
</dbReference>
<dbReference type="Gene3D" id="1.10.12.10">
    <property type="entry name" value="Lyase 2-enoyl-coa Hydratase, Chain A, domain 2"/>
    <property type="match status" value="1"/>
</dbReference>
<sequence>MSYKTILLDINDSVATITLNRPEAMNAWNPAMSRDLGHALAALDKDDTVRAVVITGAGRAFCAGADLSGAAEAFDAENREDVRAALAFPAVMPYQIRKPVLAAINGHAIGVGITFSMTCDIRIVAEDAKIQFAFVRRGLTPELASHVIVPRIAGLSVAADLMLSGRIINGREMARLGLASEALPAADVLPATLERARDYKNAAPVSVAITKHLLWQGLTASIPEMDDSEFTLFQWVCCQPDAAEGVISFLEKRAPDWKMSASKDLPDLLGDPLP</sequence>
<dbReference type="InterPro" id="IPR014748">
    <property type="entry name" value="Enoyl-CoA_hydra_C"/>
</dbReference>
<dbReference type="GO" id="GO:0016853">
    <property type="term" value="F:isomerase activity"/>
    <property type="evidence" value="ECO:0007669"/>
    <property type="project" value="UniProtKB-KW"/>
</dbReference>
<dbReference type="HOGENOM" id="CLU_009834_7_2_7"/>
<evidence type="ECO:0000313" key="3">
    <source>
        <dbReference type="Proteomes" id="UP000008561"/>
    </source>
</evidence>
<dbReference type="STRING" id="96561.Dole_2248"/>
<keyword evidence="2" id="KW-0413">Isomerase</keyword>
<proteinExistence type="inferred from homology"/>
<dbReference type="SUPFAM" id="SSF52096">
    <property type="entry name" value="ClpP/crotonase"/>
    <property type="match status" value="1"/>
</dbReference>
<dbReference type="Pfam" id="PF00378">
    <property type="entry name" value="ECH_1"/>
    <property type="match status" value="1"/>
</dbReference>
<dbReference type="InterPro" id="IPR001753">
    <property type="entry name" value="Enoyl-CoA_hydra/iso"/>
</dbReference>
<accession>A8ZUW2</accession>
<evidence type="ECO:0000256" key="1">
    <source>
        <dbReference type="ARBA" id="ARBA00005254"/>
    </source>
</evidence>
<dbReference type="Gene3D" id="3.90.226.10">
    <property type="entry name" value="2-enoyl-CoA Hydratase, Chain A, domain 1"/>
    <property type="match status" value="1"/>
</dbReference>
<evidence type="ECO:0000313" key="2">
    <source>
        <dbReference type="EMBL" id="ABW68052.1"/>
    </source>
</evidence>
<keyword evidence="3" id="KW-1185">Reference proteome</keyword>
<organism evidence="2 3">
    <name type="scientific">Desulfosudis oleivorans (strain DSM 6200 / JCM 39069 / Hxd3)</name>
    <name type="common">Desulfococcus oleovorans</name>
    <dbReference type="NCBI Taxonomy" id="96561"/>
    <lineage>
        <taxon>Bacteria</taxon>
        <taxon>Pseudomonadati</taxon>
        <taxon>Thermodesulfobacteriota</taxon>
        <taxon>Desulfobacteria</taxon>
        <taxon>Desulfobacterales</taxon>
        <taxon>Desulfosudaceae</taxon>
        <taxon>Desulfosudis</taxon>
    </lineage>
</organism>
<dbReference type="Proteomes" id="UP000008561">
    <property type="component" value="Chromosome"/>
</dbReference>
<name>A8ZUW2_DESOH</name>
<dbReference type="PANTHER" id="PTHR43684">
    <property type="match status" value="1"/>
</dbReference>
<dbReference type="AlphaFoldDB" id="A8ZUW2"/>